<feature type="compositionally biased region" description="Polar residues" evidence="1">
    <location>
        <begin position="14"/>
        <end position="45"/>
    </location>
</feature>
<evidence type="ECO:0000256" key="1">
    <source>
        <dbReference type="SAM" id="MobiDB-lite"/>
    </source>
</evidence>
<feature type="compositionally biased region" description="Basic and acidic residues" evidence="1">
    <location>
        <begin position="1"/>
        <end position="13"/>
    </location>
</feature>
<proteinExistence type="predicted"/>
<keyword evidence="2" id="KW-1133">Transmembrane helix</keyword>
<keyword evidence="2" id="KW-0472">Membrane</keyword>
<feature type="region of interest" description="Disordered" evidence="1">
    <location>
        <begin position="1"/>
        <end position="62"/>
    </location>
</feature>
<feature type="compositionally biased region" description="Basic and acidic residues" evidence="1">
    <location>
        <begin position="46"/>
        <end position="62"/>
    </location>
</feature>
<accession>A0A9E2KUB2</accession>
<evidence type="ECO:0000313" key="4">
    <source>
        <dbReference type="Proteomes" id="UP000824180"/>
    </source>
</evidence>
<dbReference type="AlphaFoldDB" id="A0A9E2KUB2"/>
<reference evidence="3" key="1">
    <citation type="journal article" date="2021" name="PeerJ">
        <title>Extensive microbial diversity within the chicken gut microbiome revealed by metagenomics and culture.</title>
        <authorList>
            <person name="Gilroy R."/>
            <person name="Ravi A."/>
            <person name="Getino M."/>
            <person name="Pursley I."/>
            <person name="Horton D.L."/>
            <person name="Alikhan N.F."/>
            <person name="Baker D."/>
            <person name="Gharbi K."/>
            <person name="Hall N."/>
            <person name="Watson M."/>
            <person name="Adriaenssens E.M."/>
            <person name="Foster-Nyarko E."/>
            <person name="Jarju S."/>
            <person name="Secka A."/>
            <person name="Antonio M."/>
            <person name="Oren A."/>
            <person name="Chaudhuri R.R."/>
            <person name="La Ragione R."/>
            <person name="Hildebrand F."/>
            <person name="Pallen M.J."/>
        </authorList>
    </citation>
    <scope>NUCLEOTIDE SEQUENCE</scope>
    <source>
        <strain evidence="3">876</strain>
    </source>
</reference>
<reference evidence="3" key="2">
    <citation type="submission" date="2021-04" db="EMBL/GenBank/DDBJ databases">
        <authorList>
            <person name="Gilroy R."/>
        </authorList>
    </citation>
    <scope>NUCLEOTIDE SEQUENCE</scope>
    <source>
        <strain evidence="3">876</strain>
    </source>
</reference>
<comment type="caution">
    <text evidence="3">The sequence shown here is derived from an EMBL/GenBank/DDBJ whole genome shotgun (WGS) entry which is preliminary data.</text>
</comment>
<organism evidence="3 4">
    <name type="scientific">Candidatus Limosilactobacillus merdavium</name>
    <dbReference type="NCBI Taxonomy" id="2838651"/>
    <lineage>
        <taxon>Bacteria</taxon>
        <taxon>Bacillati</taxon>
        <taxon>Bacillota</taxon>
        <taxon>Bacilli</taxon>
        <taxon>Lactobacillales</taxon>
        <taxon>Lactobacillaceae</taxon>
        <taxon>Limosilactobacillus</taxon>
    </lineage>
</organism>
<protein>
    <submittedName>
        <fullName evidence="3">Uncharacterized protein</fullName>
    </submittedName>
</protein>
<dbReference type="Proteomes" id="UP000824180">
    <property type="component" value="Unassembled WGS sequence"/>
</dbReference>
<feature type="transmembrane region" description="Helical" evidence="2">
    <location>
        <begin position="68"/>
        <end position="89"/>
    </location>
</feature>
<evidence type="ECO:0000313" key="3">
    <source>
        <dbReference type="EMBL" id="MBU3829717.1"/>
    </source>
</evidence>
<evidence type="ECO:0000256" key="2">
    <source>
        <dbReference type="SAM" id="Phobius"/>
    </source>
</evidence>
<keyword evidence="2" id="KW-0812">Transmembrane</keyword>
<name>A0A9E2KUB2_9LACO</name>
<gene>
    <name evidence="3" type="ORF">H9843_02270</name>
</gene>
<dbReference type="EMBL" id="JAHLFK010000021">
    <property type="protein sequence ID" value="MBU3829717.1"/>
    <property type="molecule type" value="Genomic_DNA"/>
</dbReference>
<sequence>MDKNPQNEAESRMTRQQYRQQSNDFGSSLGNEENGGQRQPFSESRAAQRNEQEQLSSEEKSQRLKRKLNIAIVGLIVAIIIVYLILFFVK</sequence>